<dbReference type="InterPro" id="IPR021320">
    <property type="entry name" value="DUF2905"/>
</dbReference>
<evidence type="ECO:0000313" key="3">
    <source>
        <dbReference type="Proteomes" id="UP000009149"/>
    </source>
</evidence>
<organism evidence="2 3">
    <name type="scientific">Methylacidiphilum infernorum (isolate V4)</name>
    <name type="common">Methylokorus infernorum (strain V4)</name>
    <dbReference type="NCBI Taxonomy" id="481448"/>
    <lineage>
        <taxon>Bacteria</taxon>
        <taxon>Pseudomonadati</taxon>
        <taxon>Verrucomicrobiota</taxon>
        <taxon>Methylacidiphilae</taxon>
        <taxon>Methylacidiphilales</taxon>
        <taxon>Methylacidiphilaceae</taxon>
        <taxon>Methylacidiphilum (ex Ratnadevi et al. 2023)</taxon>
    </lineage>
</organism>
<dbReference type="STRING" id="481448.Minf_0649"/>
<dbReference type="Proteomes" id="UP000009149">
    <property type="component" value="Chromosome"/>
</dbReference>
<feature type="transmembrane region" description="Helical" evidence="1">
    <location>
        <begin position="57"/>
        <end position="78"/>
    </location>
</feature>
<gene>
    <name evidence="2" type="ordered locus">Minf_0649</name>
</gene>
<evidence type="ECO:0000313" key="2">
    <source>
        <dbReference type="EMBL" id="ACD82704.1"/>
    </source>
</evidence>
<keyword evidence="1" id="KW-0812">Transmembrane</keyword>
<dbReference type="PANTHER" id="PTHR36443">
    <property type="entry name" value="BSR5223 PROTEIN"/>
    <property type="match status" value="1"/>
</dbReference>
<evidence type="ECO:0008006" key="4">
    <source>
        <dbReference type="Google" id="ProtNLM"/>
    </source>
</evidence>
<dbReference type="AlphaFoldDB" id="B3E043"/>
<keyword evidence="1" id="KW-0472">Membrane</keyword>
<sequence length="80" mass="9001">MRGLFYFLIAMQELGKILVFLGVFLVIAGLLIGFGFGKGWLGKLPGDIKIEKGNFTFYFPLTTSILISIVLSLVFWLIRK</sequence>
<protein>
    <recommendedName>
        <fullName evidence="4">DUF2905 domain-containing protein</fullName>
    </recommendedName>
</protein>
<evidence type="ECO:0000256" key="1">
    <source>
        <dbReference type="SAM" id="Phobius"/>
    </source>
</evidence>
<name>B3E043_METI4</name>
<dbReference type="RefSeq" id="WP_012462986.1">
    <property type="nucleotide sequence ID" value="NC_010794.1"/>
</dbReference>
<keyword evidence="1" id="KW-1133">Transmembrane helix</keyword>
<dbReference type="Pfam" id="PF11146">
    <property type="entry name" value="DUF2905"/>
    <property type="match status" value="1"/>
</dbReference>
<dbReference type="HOGENOM" id="CLU_181383_0_0_0"/>
<proteinExistence type="predicted"/>
<dbReference type="PANTHER" id="PTHR36443:SF1">
    <property type="entry name" value="BSR5223 PROTEIN"/>
    <property type="match status" value="1"/>
</dbReference>
<dbReference type="KEGG" id="min:Minf_0649"/>
<dbReference type="eggNOG" id="COG3071">
    <property type="taxonomic scope" value="Bacteria"/>
</dbReference>
<accession>B3E043</accession>
<reference evidence="2 3" key="1">
    <citation type="journal article" date="2008" name="Biol. Direct">
        <title>Complete genome sequence of the extremely acidophilic methanotroph isolate V4, Methylacidiphilum infernorum, a representative of the bacterial phylum Verrucomicrobia.</title>
        <authorList>
            <person name="Hou S."/>
            <person name="Makarova K.S."/>
            <person name="Saw J.H."/>
            <person name="Senin P."/>
            <person name="Ly B.V."/>
            <person name="Zhou Z."/>
            <person name="Ren Y."/>
            <person name="Wang J."/>
            <person name="Galperin M.Y."/>
            <person name="Omelchenko M.V."/>
            <person name="Wolf Y.I."/>
            <person name="Yutin N."/>
            <person name="Koonin E.V."/>
            <person name="Stott M.B."/>
            <person name="Mountain B.W."/>
            <person name="Crowe M.A."/>
            <person name="Smirnova A.V."/>
            <person name="Dunfield P.F."/>
            <person name="Feng L."/>
            <person name="Wang L."/>
            <person name="Alam M."/>
        </authorList>
    </citation>
    <scope>NUCLEOTIDE SEQUENCE [LARGE SCALE GENOMIC DNA]</scope>
    <source>
        <strain evidence="3">Isolate V4</strain>
    </source>
</reference>
<dbReference type="EMBL" id="CP000975">
    <property type="protein sequence ID" value="ACD82704.1"/>
    <property type="molecule type" value="Genomic_DNA"/>
</dbReference>
<feature type="transmembrane region" description="Helical" evidence="1">
    <location>
        <begin position="17"/>
        <end position="37"/>
    </location>
</feature>